<sequence>MGFGMDCTSKAIRNMLTPLRSLFEDALNDEPIDFNPSSASLYPSSFDKRQRPATMW</sequence>
<name>A0A096GQV7_COMTE</name>
<reference evidence="1 2" key="1">
    <citation type="submission" date="2013-09" db="EMBL/GenBank/DDBJ databases">
        <title>High correlation between genotypes and phenotypes of environmental bacteria Comamonas testosteroni strains.</title>
        <authorList>
            <person name="Liu L."/>
            <person name="Zhu W."/>
            <person name="Xia X."/>
            <person name="Xu B."/>
            <person name="Luo M."/>
            <person name="Wang G."/>
        </authorList>
    </citation>
    <scope>NUCLEOTIDE SEQUENCE [LARGE SCALE GENOMIC DNA]</scope>
    <source>
        <strain evidence="1 2">JL40</strain>
    </source>
</reference>
<dbReference type="Proteomes" id="UP000029553">
    <property type="component" value="Unassembled WGS sequence"/>
</dbReference>
<proteinExistence type="predicted"/>
<gene>
    <name evidence="1" type="ORF">P353_18055</name>
</gene>
<evidence type="ECO:0000313" key="2">
    <source>
        <dbReference type="Proteomes" id="UP000029553"/>
    </source>
</evidence>
<dbReference type="AlphaFoldDB" id="A0A096GQV7"/>
<comment type="caution">
    <text evidence="1">The sequence shown here is derived from an EMBL/GenBank/DDBJ whole genome shotgun (WGS) entry which is preliminary data.</text>
</comment>
<dbReference type="EMBL" id="AWOR01000059">
    <property type="protein sequence ID" value="KGH27540.1"/>
    <property type="molecule type" value="Genomic_DNA"/>
</dbReference>
<accession>A0A096GQV7</accession>
<evidence type="ECO:0000313" key="1">
    <source>
        <dbReference type="EMBL" id="KGH27540.1"/>
    </source>
</evidence>
<organism evidence="1 2">
    <name type="scientific">Comamonas testosteroni</name>
    <name type="common">Pseudomonas testosteroni</name>
    <dbReference type="NCBI Taxonomy" id="285"/>
    <lineage>
        <taxon>Bacteria</taxon>
        <taxon>Pseudomonadati</taxon>
        <taxon>Pseudomonadota</taxon>
        <taxon>Betaproteobacteria</taxon>
        <taxon>Burkholderiales</taxon>
        <taxon>Comamonadaceae</taxon>
        <taxon>Comamonas</taxon>
    </lineage>
</organism>
<protein>
    <submittedName>
        <fullName evidence="1">Uncharacterized protein</fullName>
    </submittedName>
</protein>